<evidence type="ECO:0000313" key="1">
    <source>
        <dbReference type="EMBL" id="GAV67752.1"/>
    </source>
</evidence>
<dbReference type="EMBL" id="BDDD01000585">
    <property type="protein sequence ID" value="GAV67752.1"/>
    <property type="molecule type" value="Genomic_DNA"/>
</dbReference>
<dbReference type="PANTHER" id="PTHR33116">
    <property type="entry name" value="REVERSE TRANSCRIPTASE ZINC-BINDING DOMAIN-CONTAINING PROTEIN-RELATED-RELATED"/>
    <property type="match status" value="1"/>
</dbReference>
<proteinExistence type="predicted"/>
<dbReference type="Proteomes" id="UP000187406">
    <property type="component" value="Unassembled WGS sequence"/>
</dbReference>
<protein>
    <recommendedName>
        <fullName evidence="3">RVT_1 domain-containing protein</fullName>
    </recommendedName>
</protein>
<comment type="caution">
    <text evidence="1">The sequence shown here is derived from an EMBL/GenBank/DDBJ whole genome shotgun (WGS) entry which is preliminary data.</text>
</comment>
<gene>
    <name evidence="1" type="ORF">CFOL_v3_11256</name>
</gene>
<reference evidence="2" key="1">
    <citation type="submission" date="2016-04" db="EMBL/GenBank/DDBJ databases">
        <title>Cephalotus genome sequencing.</title>
        <authorList>
            <person name="Fukushima K."/>
            <person name="Hasebe M."/>
            <person name="Fang X."/>
        </authorList>
    </citation>
    <scope>NUCLEOTIDE SEQUENCE [LARGE SCALE GENOMIC DNA]</scope>
    <source>
        <strain evidence="2">cv. St1</strain>
    </source>
</reference>
<name>A0A1Q3BIT9_CEPFO</name>
<dbReference type="PANTHER" id="PTHR33116:SF78">
    <property type="entry name" value="OS12G0587133 PROTEIN"/>
    <property type="match status" value="1"/>
</dbReference>
<feature type="non-terminal residue" evidence="1">
    <location>
        <position position="1"/>
    </location>
</feature>
<evidence type="ECO:0008006" key="3">
    <source>
        <dbReference type="Google" id="ProtNLM"/>
    </source>
</evidence>
<accession>A0A1Q3BIT9</accession>
<organism evidence="1 2">
    <name type="scientific">Cephalotus follicularis</name>
    <name type="common">Albany pitcher plant</name>
    <dbReference type="NCBI Taxonomy" id="3775"/>
    <lineage>
        <taxon>Eukaryota</taxon>
        <taxon>Viridiplantae</taxon>
        <taxon>Streptophyta</taxon>
        <taxon>Embryophyta</taxon>
        <taxon>Tracheophyta</taxon>
        <taxon>Spermatophyta</taxon>
        <taxon>Magnoliopsida</taxon>
        <taxon>eudicotyledons</taxon>
        <taxon>Gunneridae</taxon>
        <taxon>Pentapetalae</taxon>
        <taxon>rosids</taxon>
        <taxon>fabids</taxon>
        <taxon>Oxalidales</taxon>
        <taxon>Cephalotaceae</taxon>
        <taxon>Cephalotus</taxon>
    </lineage>
</organism>
<dbReference type="AlphaFoldDB" id="A0A1Q3BIT9"/>
<sequence>YIGIPLISSKLGYNECRMLADKLMSRISSWTSKYLSFGGRLQLNSSTLFGFKIYWRFLLYCREEAKKAGMISWTKVCTPKQEEGLGIKSISGWNRAATLQYGWEICTSKQSVWVQ</sequence>
<evidence type="ECO:0000313" key="2">
    <source>
        <dbReference type="Proteomes" id="UP000187406"/>
    </source>
</evidence>
<dbReference type="STRING" id="3775.A0A1Q3BIT9"/>
<keyword evidence="2" id="KW-1185">Reference proteome</keyword>
<feature type="non-terminal residue" evidence="1">
    <location>
        <position position="115"/>
    </location>
</feature>
<dbReference type="InParanoid" id="A0A1Q3BIT9"/>
<dbReference type="OrthoDB" id="1284866at2759"/>